<name>A0ACB0DZB7_RANTA</name>
<sequence>MAPSPRTGSRQDATALPSMSSTFWAFMILASLLIAYCSEYRAARAPTRPSGPGPGPRSRAAAPAGRPSGRPESLRSCELGARGPLGPGRSSVGPGGRGSGTSRGRRRR</sequence>
<gene>
    <name evidence="1" type="ORF">MRATA1EN3_LOCUS4903</name>
</gene>
<evidence type="ECO:0000313" key="2">
    <source>
        <dbReference type="Proteomes" id="UP001162501"/>
    </source>
</evidence>
<evidence type="ECO:0000313" key="1">
    <source>
        <dbReference type="EMBL" id="CAI9693690.1"/>
    </source>
</evidence>
<organism evidence="1 2">
    <name type="scientific">Rangifer tarandus platyrhynchus</name>
    <name type="common">Svalbard reindeer</name>
    <dbReference type="NCBI Taxonomy" id="3082113"/>
    <lineage>
        <taxon>Eukaryota</taxon>
        <taxon>Metazoa</taxon>
        <taxon>Chordata</taxon>
        <taxon>Craniata</taxon>
        <taxon>Vertebrata</taxon>
        <taxon>Euteleostomi</taxon>
        <taxon>Mammalia</taxon>
        <taxon>Eutheria</taxon>
        <taxon>Laurasiatheria</taxon>
        <taxon>Artiodactyla</taxon>
        <taxon>Ruminantia</taxon>
        <taxon>Pecora</taxon>
        <taxon>Cervidae</taxon>
        <taxon>Odocoileinae</taxon>
        <taxon>Rangifer</taxon>
    </lineage>
</organism>
<reference evidence="1" key="1">
    <citation type="submission" date="2023-05" db="EMBL/GenBank/DDBJ databases">
        <authorList>
            <consortium name="ELIXIR-Norway"/>
        </authorList>
    </citation>
    <scope>NUCLEOTIDE SEQUENCE</scope>
</reference>
<dbReference type="Proteomes" id="UP001162501">
    <property type="component" value="Chromosome 13"/>
</dbReference>
<protein>
    <submittedName>
        <fullName evidence="1">Uncharacterized protein</fullName>
    </submittedName>
</protein>
<accession>A0ACB0DZB7</accession>
<proteinExistence type="predicted"/>
<dbReference type="EMBL" id="OX596097">
    <property type="protein sequence ID" value="CAI9693690.1"/>
    <property type="molecule type" value="Genomic_DNA"/>
</dbReference>